<dbReference type="Gramene" id="PRQ54860">
    <property type="protein sequence ID" value="PRQ54860"/>
    <property type="gene ID" value="RchiOBHm_Chr1g0318311"/>
</dbReference>
<evidence type="ECO:0000313" key="2">
    <source>
        <dbReference type="Proteomes" id="UP000238479"/>
    </source>
</evidence>
<dbReference type="EMBL" id="PDCK01000039">
    <property type="protein sequence ID" value="PRQ54860.1"/>
    <property type="molecule type" value="Genomic_DNA"/>
</dbReference>
<dbReference type="Proteomes" id="UP000238479">
    <property type="component" value="Chromosome 1"/>
</dbReference>
<gene>
    <name evidence="1" type="ORF">RchiOBHm_Chr1g0318311</name>
</gene>
<name>A0A2P6S838_ROSCH</name>
<evidence type="ECO:0000313" key="1">
    <source>
        <dbReference type="EMBL" id="PRQ54860.1"/>
    </source>
</evidence>
<keyword evidence="2" id="KW-1185">Reference proteome</keyword>
<comment type="caution">
    <text evidence="1">The sequence shown here is derived from an EMBL/GenBank/DDBJ whole genome shotgun (WGS) entry which is preliminary data.</text>
</comment>
<organism evidence="1 2">
    <name type="scientific">Rosa chinensis</name>
    <name type="common">China rose</name>
    <dbReference type="NCBI Taxonomy" id="74649"/>
    <lineage>
        <taxon>Eukaryota</taxon>
        <taxon>Viridiplantae</taxon>
        <taxon>Streptophyta</taxon>
        <taxon>Embryophyta</taxon>
        <taxon>Tracheophyta</taxon>
        <taxon>Spermatophyta</taxon>
        <taxon>Magnoliopsida</taxon>
        <taxon>eudicotyledons</taxon>
        <taxon>Gunneridae</taxon>
        <taxon>Pentapetalae</taxon>
        <taxon>rosids</taxon>
        <taxon>fabids</taxon>
        <taxon>Rosales</taxon>
        <taxon>Rosaceae</taxon>
        <taxon>Rosoideae</taxon>
        <taxon>Rosoideae incertae sedis</taxon>
        <taxon>Rosa</taxon>
    </lineage>
</organism>
<reference evidence="1 2" key="1">
    <citation type="journal article" date="2018" name="Nat. Genet.">
        <title>The Rosa genome provides new insights in the design of modern roses.</title>
        <authorList>
            <person name="Bendahmane M."/>
        </authorList>
    </citation>
    <scope>NUCLEOTIDE SEQUENCE [LARGE SCALE GENOMIC DNA]</scope>
    <source>
        <strain evidence="2">cv. Old Blush</strain>
    </source>
</reference>
<dbReference type="AlphaFoldDB" id="A0A2P6S838"/>
<protein>
    <submittedName>
        <fullName evidence="1">Uncharacterized protein</fullName>
    </submittedName>
</protein>
<accession>A0A2P6S838</accession>
<sequence>MKSLNFPLFLFLFFPHQNSLKTKSEGSSDHGLPPSQKIQTHAAISTATTTMKSFCPFFICLRWMMSVALLK</sequence>
<proteinExistence type="predicted"/>